<dbReference type="Pfam" id="PF11964">
    <property type="entry name" value="SpoIIAA-like"/>
    <property type="match status" value="1"/>
</dbReference>
<organism evidence="1 2">
    <name type="scientific">Pseudomonas aestuarii</name>
    <dbReference type="NCBI Taxonomy" id="3018340"/>
    <lineage>
        <taxon>Bacteria</taxon>
        <taxon>Pseudomonadati</taxon>
        <taxon>Pseudomonadota</taxon>
        <taxon>Gammaproteobacteria</taxon>
        <taxon>Pseudomonadales</taxon>
        <taxon>Pseudomonadaceae</taxon>
        <taxon>Pseudomonas</taxon>
    </lineage>
</organism>
<sequence length="120" mass="13117">MLKILPNTAANVVALCASGRVDASDYENVLLPAIQAVLAEHQKVRVLYILGADFERFTAGAMREDMKLGLGHLTAWEKVAVVTDISWVADATNLFRFAMPCPVKVFPTKELDLAEGWIAS</sequence>
<dbReference type="InterPro" id="IPR036513">
    <property type="entry name" value="STAS_dom_sf"/>
</dbReference>
<keyword evidence="2" id="KW-1185">Reference proteome</keyword>
<evidence type="ECO:0000313" key="1">
    <source>
        <dbReference type="EMBL" id="MDA7086902.1"/>
    </source>
</evidence>
<dbReference type="Gene3D" id="3.40.50.10600">
    <property type="entry name" value="SpoIIaa-like domains"/>
    <property type="match status" value="1"/>
</dbReference>
<dbReference type="InterPro" id="IPR021866">
    <property type="entry name" value="SpoIIAA-like"/>
</dbReference>
<proteinExistence type="predicted"/>
<dbReference type="SUPFAM" id="SSF52091">
    <property type="entry name" value="SpoIIaa-like"/>
    <property type="match status" value="1"/>
</dbReference>
<dbReference type="RefSeq" id="WP_271347797.1">
    <property type="nucleotide sequence ID" value="NZ_JAQJZJ010000004.1"/>
</dbReference>
<name>A0ABT4XFE2_9PSED</name>
<dbReference type="EMBL" id="JAQJZJ010000004">
    <property type="protein sequence ID" value="MDA7086902.1"/>
    <property type="molecule type" value="Genomic_DNA"/>
</dbReference>
<gene>
    <name evidence="1" type="ORF">PH586_10960</name>
</gene>
<dbReference type="InterPro" id="IPR038396">
    <property type="entry name" value="SpoIIAA-like_sf"/>
</dbReference>
<protein>
    <submittedName>
        <fullName evidence="1">STAS/SEC14 domain-containing protein</fullName>
    </submittedName>
</protein>
<dbReference type="Proteomes" id="UP001212042">
    <property type="component" value="Unassembled WGS sequence"/>
</dbReference>
<comment type="caution">
    <text evidence="1">The sequence shown here is derived from an EMBL/GenBank/DDBJ whole genome shotgun (WGS) entry which is preliminary data.</text>
</comment>
<reference evidence="1 2" key="1">
    <citation type="submission" date="2023-01" db="EMBL/GenBank/DDBJ databases">
        <title>Pseudomonas SA3-5T sp. nov., isolated from tidal flat sediment.</title>
        <authorList>
            <person name="Kim H.S."/>
            <person name="Kim J.-S."/>
            <person name="Suh M.K."/>
            <person name="Eom M.K."/>
            <person name="Lee J.-S."/>
        </authorList>
    </citation>
    <scope>NUCLEOTIDE SEQUENCE [LARGE SCALE GENOMIC DNA]</scope>
    <source>
        <strain evidence="1 2">SA3-5</strain>
    </source>
</reference>
<accession>A0ABT4XFE2</accession>
<evidence type="ECO:0000313" key="2">
    <source>
        <dbReference type="Proteomes" id="UP001212042"/>
    </source>
</evidence>